<organism evidence="2 3">
    <name type="scientific">Rhodotorula mucilaginosa</name>
    <name type="common">Yeast</name>
    <name type="synonym">Rhodotorula rubra</name>
    <dbReference type="NCBI Taxonomy" id="5537"/>
    <lineage>
        <taxon>Eukaryota</taxon>
        <taxon>Fungi</taxon>
        <taxon>Dikarya</taxon>
        <taxon>Basidiomycota</taxon>
        <taxon>Pucciniomycotina</taxon>
        <taxon>Microbotryomycetes</taxon>
        <taxon>Sporidiobolales</taxon>
        <taxon>Sporidiobolaceae</taxon>
        <taxon>Rhodotorula</taxon>
    </lineage>
</organism>
<dbReference type="AlphaFoldDB" id="A0A9P6W1N9"/>
<accession>A0A9P6W1N9</accession>
<feature type="compositionally biased region" description="Basic and acidic residues" evidence="1">
    <location>
        <begin position="184"/>
        <end position="194"/>
    </location>
</feature>
<gene>
    <name evidence="2" type="ORF">C6P46_004012</name>
</gene>
<dbReference type="Proteomes" id="UP000777482">
    <property type="component" value="Unassembled WGS sequence"/>
</dbReference>
<protein>
    <submittedName>
        <fullName evidence="2">Uncharacterized protein</fullName>
    </submittedName>
</protein>
<keyword evidence="3" id="KW-1185">Reference proteome</keyword>
<sequence length="270" mass="28253">MMAAATDGSLLTCLLISACALSGITTGLLLVNSAIAIPALFAAPLSARARLHVWSRLEAESSSLVGSLLPLLSGSLALCALLARSTESDATAPALGGGEGWISRFLVTVAQNRRSLFVLAAILTLALRPYSFGLLTPRIEALEAEERRLLLLGLRARNSRGHSTGLDRALGRSGWRGASPTLEEQEKSVDEKGNENGNGNGNGNGNESDEEDNGFDSEDLSEGDESELQAGVAKVRDTDRLILELSRLQLGPAILCGAAFALTVLDLACA</sequence>
<evidence type="ECO:0000313" key="2">
    <source>
        <dbReference type="EMBL" id="KAG0661415.1"/>
    </source>
</evidence>
<feature type="compositionally biased region" description="Acidic residues" evidence="1">
    <location>
        <begin position="207"/>
        <end position="227"/>
    </location>
</feature>
<evidence type="ECO:0000256" key="1">
    <source>
        <dbReference type="SAM" id="MobiDB-lite"/>
    </source>
</evidence>
<feature type="region of interest" description="Disordered" evidence="1">
    <location>
        <begin position="160"/>
        <end position="231"/>
    </location>
</feature>
<reference evidence="2 3" key="1">
    <citation type="submission" date="2020-11" db="EMBL/GenBank/DDBJ databases">
        <title>Kefir isolates.</title>
        <authorList>
            <person name="Marcisauskas S."/>
            <person name="Kim Y."/>
            <person name="Blasche S."/>
        </authorList>
    </citation>
    <scope>NUCLEOTIDE SEQUENCE [LARGE SCALE GENOMIC DNA]</scope>
    <source>
        <strain evidence="2 3">KR</strain>
    </source>
</reference>
<evidence type="ECO:0000313" key="3">
    <source>
        <dbReference type="Proteomes" id="UP000777482"/>
    </source>
</evidence>
<comment type="caution">
    <text evidence="2">The sequence shown here is derived from an EMBL/GenBank/DDBJ whole genome shotgun (WGS) entry which is preliminary data.</text>
</comment>
<dbReference type="OrthoDB" id="2527198at2759"/>
<dbReference type="EMBL" id="PUHQ01000035">
    <property type="protein sequence ID" value="KAG0661415.1"/>
    <property type="molecule type" value="Genomic_DNA"/>
</dbReference>
<proteinExistence type="predicted"/>
<name>A0A9P6W1N9_RHOMI</name>